<feature type="region of interest" description="Disordered" evidence="1">
    <location>
        <begin position="96"/>
        <end position="123"/>
    </location>
</feature>
<sequence>MSFEAAAWAIKRRTRTPTAKLVLIALADCHNSDTGQCDPGNAYLADVAQCTKRSVINAIEELEELGYLSAEKSNGRRTNYDLFLHVNRCNEFTGEKSSPVKMKHEPVKSVHPTGENDNTSFSIEPVRTNKKPVERGTVPNRANPKRGTRLPGNWVLTDKFRTEAQRLRPDLIPRIHDIAESFRDYWISQPGQRGVKLDWLATWRNWLKRERYLAHQSQAAGQQRTRDRPIGEILTDTSW</sequence>
<proteinExistence type="predicted"/>
<protein>
    <submittedName>
        <fullName evidence="2">Helix-turn-helix domain-containing protein</fullName>
    </submittedName>
</protein>
<evidence type="ECO:0000256" key="1">
    <source>
        <dbReference type="SAM" id="MobiDB-lite"/>
    </source>
</evidence>
<evidence type="ECO:0000313" key="2">
    <source>
        <dbReference type="EMBL" id="MFA0791674.1"/>
    </source>
</evidence>
<organism evidence="2 3">
    <name type="scientific">Microbulbifer echini</name>
    <dbReference type="NCBI Taxonomy" id="1529067"/>
    <lineage>
        <taxon>Bacteria</taxon>
        <taxon>Pseudomonadati</taxon>
        <taxon>Pseudomonadota</taxon>
        <taxon>Gammaproteobacteria</taxon>
        <taxon>Cellvibrionales</taxon>
        <taxon>Microbulbiferaceae</taxon>
        <taxon>Microbulbifer</taxon>
    </lineage>
</organism>
<accession>A0ABV4NRQ2</accession>
<dbReference type="EMBL" id="JBGMEL010000013">
    <property type="protein sequence ID" value="MFA0791674.1"/>
    <property type="molecule type" value="Genomic_DNA"/>
</dbReference>
<dbReference type="Proteomes" id="UP001569414">
    <property type="component" value="Unassembled WGS sequence"/>
</dbReference>
<comment type="caution">
    <text evidence="2">The sequence shown here is derived from an EMBL/GenBank/DDBJ whole genome shotgun (WGS) entry which is preliminary data.</text>
</comment>
<feature type="region of interest" description="Disordered" evidence="1">
    <location>
        <begin position="132"/>
        <end position="151"/>
    </location>
</feature>
<reference evidence="2 3" key="1">
    <citation type="submission" date="2024-08" db="EMBL/GenBank/DDBJ databases">
        <authorList>
            <person name="Ishaq N."/>
        </authorList>
    </citation>
    <scope>NUCLEOTIDE SEQUENCE [LARGE SCALE GENOMIC DNA]</scope>
    <source>
        <strain evidence="2 3">JCM 30400</strain>
    </source>
</reference>
<dbReference type="Pfam" id="PF13730">
    <property type="entry name" value="HTH_36"/>
    <property type="match status" value="1"/>
</dbReference>
<gene>
    <name evidence="2" type="ORF">ACCI51_14050</name>
</gene>
<dbReference type="RefSeq" id="WP_371844174.1">
    <property type="nucleotide sequence ID" value="NZ_JBGMEL010000013.1"/>
</dbReference>
<dbReference type="Gene3D" id="1.10.10.10">
    <property type="entry name" value="Winged helix-like DNA-binding domain superfamily/Winged helix DNA-binding domain"/>
    <property type="match status" value="1"/>
</dbReference>
<dbReference type="InterPro" id="IPR036388">
    <property type="entry name" value="WH-like_DNA-bd_sf"/>
</dbReference>
<name>A0ABV4NRQ2_9GAMM</name>
<evidence type="ECO:0000313" key="3">
    <source>
        <dbReference type="Proteomes" id="UP001569414"/>
    </source>
</evidence>
<keyword evidence="3" id="KW-1185">Reference proteome</keyword>
<feature type="region of interest" description="Disordered" evidence="1">
    <location>
        <begin position="216"/>
        <end position="239"/>
    </location>
</feature>